<feature type="region of interest" description="Disordered" evidence="1">
    <location>
        <begin position="57"/>
        <end position="88"/>
    </location>
</feature>
<feature type="compositionally biased region" description="Basic residues" evidence="1">
    <location>
        <begin position="77"/>
        <end position="88"/>
    </location>
</feature>
<dbReference type="EMBL" id="GBRH01271863">
    <property type="protein sequence ID" value="JAD26032.1"/>
    <property type="molecule type" value="Transcribed_RNA"/>
</dbReference>
<name>A0A0A8YTZ2_ARUDO</name>
<reference evidence="2" key="1">
    <citation type="submission" date="2014-09" db="EMBL/GenBank/DDBJ databases">
        <authorList>
            <person name="Magalhaes I.L.F."/>
            <person name="Oliveira U."/>
            <person name="Santos F.R."/>
            <person name="Vidigal T.H.D.A."/>
            <person name="Brescovit A.D."/>
            <person name="Santos A.J."/>
        </authorList>
    </citation>
    <scope>NUCLEOTIDE SEQUENCE</scope>
    <source>
        <tissue evidence="2">Shoot tissue taken approximately 20 cm above the soil surface</tissue>
    </source>
</reference>
<accession>A0A0A8YTZ2</accession>
<sequence length="107" mass="11814">MVARSRAPQPPNQAAPIGNSEQKTTESVAPDEADLKLDVQNPILTPQFDALAAFQTRTESSSPLINSTQPADETAARRRNRNCRARIRRQSSALARLARRIRGINTH</sequence>
<evidence type="ECO:0000256" key="1">
    <source>
        <dbReference type="SAM" id="MobiDB-lite"/>
    </source>
</evidence>
<feature type="region of interest" description="Disordered" evidence="1">
    <location>
        <begin position="1"/>
        <end position="34"/>
    </location>
</feature>
<feature type="compositionally biased region" description="Polar residues" evidence="1">
    <location>
        <begin position="57"/>
        <end position="71"/>
    </location>
</feature>
<evidence type="ECO:0000313" key="2">
    <source>
        <dbReference type="EMBL" id="JAD26032.1"/>
    </source>
</evidence>
<protein>
    <submittedName>
        <fullName evidence="2">Uncharacterized protein</fullName>
    </submittedName>
</protein>
<organism evidence="2">
    <name type="scientific">Arundo donax</name>
    <name type="common">Giant reed</name>
    <name type="synonym">Donax arundinaceus</name>
    <dbReference type="NCBI Taxonomy" id="35708"/>
    <lineage>
        <taxon>Eukaryota</taxon>
        <taxon>Viridiplantae</taxon>
        <taxon>Streptophyta</taxon>
        <taxon>Embryophyta</taxon>
        <taxon>Tracheophyta</taxon>
        <taxon>Spermatophyta</taxon>
        <taxon>Magnoliopsida</taxon>
        <taxon>Liliopsida</taxon>
        <taxon>Poales</taxon>
        <taxon>Poaceae</taxon>
        <taxon>PACMAD clade</taxon>
        <taxon>Arundinoideae</taxon>
        <taxon>Arundineae</taxon>
        <taxon>Arundo</taxon>
    </lineage>
</organism>
<proteinExistence type="predicted"/>
<dbReference type="AlphaFoldDB" id="A0A0A8YTZ2"/>
<reference evidence="2" key="2">
    <citation type="journal article" date="2015" name="Data Brief">
        <title>Shoot transcriptome of the giant reed, Arundo donax.</title>
        <authorList>
            <person name="Barrero R.A."/>
            <person name="Guerrero F.D."/>
            <person name="Moolhuijzen P."/>
            <person name="Goolsby J.A."/>
            <person name="Tidwell J."/>
            <person name="Bellgard S.E."/>
            <person name="Bellgard M.I."/>
        </authorList>
    </citation>
    <scope>NUCLEOTIDE SEQUENCE</scope>
    <source>
        <tissue evidence="2">Shoot tissue taken approximately 20 cm above the soil surface</tissue>
    </source>
</reference>